<evidence type="ECO:0008006" key="3">
    <source>
        <dbReference type="Google" id="ProtNLM"/>
    </source>
</evidence>
<organism evidence="1 2">
    <name type="scientific">Streptomyces thermoviolaceus subsp. thermoviolaceus</name>
    <dbReference type="NCBI Taxonomy" id="66860"/>
    <lineage>
        <taxon>Bacteria</taxon>
        <taxon>Bacillati</taxon>
        <taxon>Actinomycetota</taxon>
        <taxon>Actinomycetes</taxon>
        <taxon>Kitasatosporales</taxon>
        <taxon>Streptomycetaceae</taxon>
        <taxon>Streptomyces</taxon>
    </lineage>
</organism>
<name>A0ABX0YV09_STRTL</name>
<evidence type="ECO:0000313" key="1">
    <source>
        <dbReference type="EMBL" id="NJP14926.1"/>
    </source>
</evidence>
<evidence type="ECO:0000313" key="2">
    <source>
        <dbReference type="Proteomes" id="UP000635996"/>
    </source>
</evidence>
<gene>
    <name evidence="1" type="ORF">HCJ95_11625</name>
</gene>
<comment type="caution">
    <text evidence="1">The sequence shown here is derived from an EMBL/GenBank/DDBJ whole genome shotgun (WGS) entry which is preliminary data.</text>
</comment>
<proteinExistence type="predicted"/>
<keyword evidence="2" id="KW-1185">Reference proteome</keyword>
<reference evidence="1 2" key="1">
    <citation type="submission" date="2020-03" db="EMBL/GenBank/DDBJ databases">
        <title>WGS of actinomycetes isolated from Thailand.</title>
        <authorList>
            <person name="Thawai C."/>
        </authorList>
    </citation>
    <scope>NUCLEOTIDE SEQUENCE [LARGE SCALE GENOMIC DNA]</scope>
    <source>
        <strain evidence="1 2">NBRC 13905</strain>
    </source>
</reference>
<dbReference type="Proteomes" id="UP000635996">
    <property type="component" value="Unassembled WGS sequence"/>
</dbReference>
<dbReference type="EMBL" id="JAATEL010000010">
    <property type="protein sequence ID" value="NJP14926.1"/>
    <property type="molecule type" value="Genomic_DNA"/>
</dbReference>
<accession>A0ABX0YV09</accession>
<dbReference type="Pfam" id="PF14435">
    <property type="entry name" value="SUKH-4"/>
    <property type="match status" value="1"/>
</dbReference>
<dbReference type="InterPro" id="IPR025851">
    <property type="entry name" value="SUKH-4"/>
</dbReference>
<dbReference type="RefSeq" id="WP_168131510.1">
    <property type="nucleotide sequence ID" value="NZ_BMVZ01000014.1"/>
</dbReference>
<sequence>MLFDITHDGLVSVAPMTPVRVPEATARQYGFTGETLDFLVHVGLPNAPGSSFPFNLPDEFDPQRFWYRAAGTIEGWRIPDGAENFVSIGCFPVNAALIDPETGIIYQHTYATREAIPIHRDISSLTKTITSYLDFIESHRNEDEDEDDDEDADVYYELYYERLRGEVRALKEEIQSVDPLPFAHEYSEWVGLFEELADGIHI</sequence>
<protein>
    <recommendedName>
        <fullName evidence="3">SUKH-4 immunity protein of toxin-antitoxin system</fullName>
    </recommendedName>
</protein>